<evidence type="ECO:0000313" key="4">
    <source>
        <dbReference type="Proteomes" id="UP001176961"/>
    </source>
</evidence>
<feature type="signal peptide" evidence="2">
    <location>
        <begin position="1"/>
        <end position="18"/>
    </location>
</feature>
<dbReference type="GO" id="GO:0006508">
    <property type="term" value="P:proteolysis"/>
    <property type="evidence" value="ECO:0007669"/>
    <property type="project" value="InterPro"/>
</dbReference>
<dbReference type="InterPro" id="IPR033124">
    <property type="entry name" value="Ser_caboxypep_his_AS"/>
</dbReference>
<gene>
    <name evidence="3" type="ORF">CYNAS_LOCUS20318</name>
</gene>
<proteinExistence type="inferred from homology"/>
<comment type="similarity">
    <text evidence="1">Belongs to the peptidase S10 family.</text>
</comment>
<evidence type="ECO:0000256" key="1">
    <source>
        <dbReference type="ARBA" id="ARBA00009431"/>
    </source>
</evidence>
<dbReference type="AlphaFoldDB" id="A0AA36HCK6"/>
<dbReference type="InterPro" id="IPR001563">
    <property type="entry name" value="Peptidase_S10"/>
</dbReference>
<sequence length="997" mass="112290">MCLLFLLLPAIVFNAANGGRSAQARADRVVNLPRVSFQTNFQQFAGYLNSSDGTASYRLHYWYIESQSNPATDALILYISGRQCSSAHAMVMNIGPFRSFGERKPLYENVFSWNKIANLLVIDPPGVGYSSNSKNLLDDKKIATVMTNALTSFLAVYPERANNTIYLVGEGYASVYVTKIARNILQQLELNQAQMNLQGILLGNGLLSEEIEFNTIIPFVYMHAFAGKDQWNDLRSSCCPEQSTMMCNFYNNPNTTCREKARVAVKAWLANQTNQMDVYQDCYHQHRDLWDKKATLLMQSDHASSDPWNGYPCHALDSTRMYLENDTVQNALHANVKFTTCAQFNHNILATDLTNDLLGVLNSDFYTIHNISILFYNGDLAIRRNFLSAQNFVRNLSAIAVYNVTVEGAWWFNYYRGIYDNTYGGLRTLYSKNLAVISIRLYKVMYSFTMFGCALLVRESSETSGTCQNQLYQGTGHAPSTDRPAQTLQMSVNFLRNNHDDYSTPILRGSDLIVSMPGLRWSLPFKQYSGFLRGSNTHMLHYWLVESENDPAKAPLLLWLNGGPGASSLFGLFDNGPFRIGKDGFTITRVGYSYSTDGVLPQYTDEVTAAENYAALIDFFNLYPEYRTRPFYATGESYAGMYIPALSVLLIQGIQNGTLSINYRGMAIGNGLLSKQNVMDFSIHLLYYHGYLTQEIYNILVSLCCGNVTDELNCRLRPRFAYGKLASSNGSDNQCHVFVELVYKFMIGGSTIYNLNQQCYTQKTSNQTAPVGDTWTGNNYDSSDPYMGYYCYKNASLTTYMNLDSVRSALNIPTIAAAWVSNSENIYSTYNRSTTVEPLLTYMINSSYYDTSNFSILLYYGDVDTVCDWMDAEWLTMHYFTDSIGFSLPAREPWFYQSGPLHHPTLAGFARRYSKNIDVLTVKGAGHFVPLDRPMQTLQMIYNWVNGADYSAPCDIIQTTNNMTIDVRHNTKPESNTASTPVVDNTAAINGDSALLM</sequence>
<dbReference type="Gene3D" id="3.40.50.1820">
    <property type="entry name" value="alpha/beta hydrolase"/>
    <property type="match status" value="2"/>
</dbReference>
<reference evidence="3" key="1">
    <citation type="submission" date="2023-07" db="EMBL/GenBank/DDBJ databases">
        <authorList>
            <consortium name="CYATHOMIX"/>
        </authorList>
    </citation>
    <scope>NUCLEOTIDE SEQUENCE</scope>
    <source>
        <strain evidence="3">N/A</strain>
    </source>
</reference>
<dbReference type="GO" id="GO:0004185">
    <property type="term" value="F:serine-type carboxypeptidase activity"/>
    <property type="evidence" value="ECO:0007669"/>
    <property type="project" value="InterPro"/>
</dbReference>
<organism evidence="3 4">
    <name type="scientific">Cylicocyclus nassatus</name>
    <name type="common">Nematode worm</name>
    <dbReference type="NCBI Taxonomy" id="53992"/>
    <lineage>
        <taxon>Eukaryota</taxon>
        <taxon>Metazoa</taxon>
        <taxon>Ecdysozoa</taxon>
        <taxon>Nematoda</taxon>
        <taxon>Chromadorea</taxon>
        <taxon>Rhabditida</taxon>
        <taxon>Rhabditina</taxon>
        <taxon>Rhabditomorpha</taxon>
        <taxon>Strongyloidea</taxon>
        <taxon>Strongylidae</taxon>
        <taxon>Cylicocyclus</taxon>
    </lineage>
</organism>
<dbReference type="PRINTS" id="PR00724">
    <property type="entry name" value="CRBOXYPTASEC"/>
</dbReference>
<evidence type="ECO:0008006" key="5">
    <source>
        <dbReference type="Google" id="ProtNLM"/>
    </source>
</evidence>
<feature type="chain" id="PRO_5041395905" description="Carboxypeptidase" evidence="2">
    <location>
        <begin position="19"/>
        <end position="997"/>
    </location>
</feature>
<dbReference type="Gene3D" id="3.40.50.12670">
    <property type="match status" value="1"/>
</dbReference>
<dbReference type="Pfam" id="PF00450">
    <property type="entry name" value="Peptidase_S10"/>
    <property type="match status" value="3"/>
</dbReference>
<evidence type="ECO:0000313" key="3">
    <source>
        <dbReference type="EMBL" id="CAJ0608335.1"/>
    </source>
</evidence>
<dbReference type="EMBL" id="CATQJL010000316">
    <property type="protein sequence ID" value="CAJ0608335.1"/>
    <property type="molecule type" value="Genomic_DNA"/>
</dbReference>
<keyword evidence="4" id="KW-1185">Reference proteome</keyword>
<keyword evidence="2" id="KW-0732">Signal</keyword>
<dbReference type="PANTHER" id="PTHR11802">
    <property type="entry name" value="SERINE PROTEASE FAMILY S10 SERINE CARBOXYPEPTIDASE"/>
    <property type="match status" value="1"/>
</dbReference>
<dbReference type="InterPro" id="IPR029058">
    <property type="entry name" value="AB_hydrolase_fold"/>
</dbReference>
<protein>
    <recommendedName>
        <fullName evidence="5">Carboxypeptidase</fullName>
    </recommendedName>
</protein>
<dbReference type="Proteomes" id="UP001176961">
    <property type="component" value="Unassembled WGS sequence"/>
</dbReference>
<dbReference type="PANTHER" id="PTHR11802:SF125">
    <property type="entry name" value="CARBOXYPEPTIDASE"/>
    <property type="match status" value="1"/>
</dbReference>
<comment type="caution">
    <text evidence="3">The sequence shown here is derived from an EMBL/GenBank/DDBJ whole genome shotgun (WGS) entry which is preliminary data.</text>
</comment>
<accession>A0AA36HCK6</accession>
<evidence type="ECO:0000256" key="2">
    <source>
        <dbReference type="SAM" id="SignalP"/>
    </source>
</evidence>
<dbReference type="SUPFAM" id="SSF53474">
    <property type="entry name" value="alpha/beta-Hydrolases"/>
    <property type="match status" value="2"/>
</dbReference>
<dbReference type="PROSITE" id="PS00560">
    <property type="entry name" value="CARBOXYPEPT_SER_HIS"/>
    <property type="match status" value="1"/>
</dbReference>
<name>A0AA36HCK6_CYLNA</name>